<dbReference type="InterPro" id="IPR027417">
    <property type="entry name" value="P-loop_NTPase"/>
</dbReference>
<dbReference type="Pfam" id="PF03354">
    <property type="entry name" value="TerL_ATPase"/>
    <property type="match status" value="1"/>
</dbReference>
<evidence type="ECO:0000313" key="4">
    <source>
        <dbReference type="Proteomes" id="UP000013981"/>
    </source>
</evidence>
<dbReference type="AlphaFoldDB" id="R8W009"/>
<evidence type="ECO:0000259" key="1">
    <source>
        <dbReference type="Pfam" id="PF03354"/>
    </source>
</evidence>
<dbReference type="PANTHER" id="PTHR41287:SF1">
    <property type="entry name" value="PROTEIN YMFN"/>
    <property type="match status" value="1"/>
</dbReference>
<dbReference type="EMBL" id="AQOB01000004">
    <property type="protein sequence ID" value="EOQ38305.1"/>
    <property type="molecule type" value="Genomic_DNA"/>
</dbReference>
<accession>R8W009</accession>
<dbReference type="RefSeq" id="WP_016147504.1">
    <property type="nucleotide sequence ID" value="NZ_KB976103.1"/>
</dbReference>
<dbReference type="Proteomes" id="UP000013981">
    <property type="component" value="Unassembled WGS sequence"/>
</dbReference>
<protein>
    <recommendedName>
        <fullName evidence="5">Phage terminase, large subunit</fullName>
    </recommendedName>
</protein>
<dbReference type="PANTHER" id="PTHR41287">
    <property type="match status" value="1"/>
</dbReference>
<dbReference type="InterPro" id="IPR005021">
    <property type="entry name" value="Terminase_largesu-like"/>
</dbReference>
<dbReference type="Gene3D" id="3.40.50.300">
    <property type="entry name" value="P-loop containing nucleotide triphosphate hydrolases"/>
    <property type="match status" value="1"/>
</dbReference>
<name>R8W009_9FIRM</name>
<dbReference type="GO" id="GO:0004519">
    <property type="term" value="F:endonuclease activity"/>
    <property type="evidence" value="ECO:0007669"/>
    <property type="project" value="InterPro"/>
</dbReference>
<dbReference type="PATRIC" id="fig|1203606.4.peg.1298"/>
<dbReference type="InterPro" id="IPR046462">
    <property type="entry name" value="TerL_nuclease"/>
</dbReference>
<evidence type="ECO:0000259" key="2">
    <source>
        <dbReference type="Pfam" id="PF20441"/>
    </source>
</evidence>
<feature type="domain" description="Terminase large subunit-like endonuclease" evidence="2">
    <location>
        <begin position="283"/>
        <end position="567"/>
    </location>
</feature>
<organism evidence="3 4">
    <name type="scientific">Butyricicoccus pullicaecorum 1.2</name>
    <dbReference type="NCBI Taxonomy" id="1203606"/>
    <lineage>
        <taxon>Bacteria</taxon>
        <taxon>Bacillati</taxon>
        <taxon>Bacillota</taxon>
        <taxon>Clostridia</taxon>
        <taxon>Eubacteriales</taxon>
        <taxon>Butyricicoccaceae</taxon>
        <taxon>Butyricicoccus</taxon>
    </lineage>
</organism>
<evidence type="ECO:0000313" key="3">
    <source>
        <dbReference type="EMBL" id="EOQ38305.1"/>
    </source>
</evidence>
<dbReference type="InterPro" id="IPR046461">
    <property type="entry name" value="TerL_ATPase"/>
</dbReference>
<sequence>MATDPRRKRQALLRRMVREAKKQAAPEGPHYLEQYCVLVLTGKLIACQKIKLLCAMLLDKIRHPEKYTPYVFDLEEANRHITFVETFCRQPQGRLGEPIRLELFQKARWQAIFGFVHQATGLRQYKECMIVEGRKNGKTTEIAAMEIDLLVNDGEGAPEIYNIATKREQAGKAFEACCNMRQQSPELAGAIRKRQSDLYFAPNMGFIRVLASSTNSLDGLNAHGILIDELAAIKNRQIYDDMKQSQSARQQPLLFSISTNGFVREGIFDAQYEYAAGVLDGSIDDDTFLPWIYELDKREEYPKEKYWIKSNPGIDTIKSREFLRQMVKKAKHDQSFLPTVLVKDFNLKENAQSAWLTWAECSNPATFDIAFDYCIGGFDASESIDLTAATALCMRLGDPHIYRRSMYWIPQAVLDLDAASGNRRERDSLAYSQYVKRGLMRAVPGNKIDKQVILDWFCELRDEGLYTLYIGYDPWHVDDSLLARFKGEFGERCMIPVRQGTYSLSQPMKDLKADLGAGHVVDNNNPIDKICLLNTEVKSDINGNIQPVKSNDPRRRIDGTVALICAYKVLQDKMDDYIRLNKEAPIND</sequence>
<gene>
    <name evidence="3" type="ORF">HMPREF1526_01335</name>
</gene>
<feature type="domain" description="Terminase large subunit-like ATPase" evidence="1">
    <location>
        <begin position="104"/>
        <end position="275"/>
    </location>
</feature>
<dbReference type="Pfam" id="PF20441">
    <property type="entry name" value="TerL_nuclease"/>
    <property type="match status" value="1"/>
</dbReference>
<keyword evidence="4" id="KW-1185">Reference proteome</keyword>
<dbReference type="HOGENOM" id="CLU_026632_6_1_9"/>
<evidence type="ECO:0008006" key="5">
    <source>
        <dbReference type="Google" id="ProtNLM"/>
    </source>
</evidence>
<reference evidence="3 4" key="1">
    <citation type="submission" date="2013-01" db="EMBL/GenBank/DDBJ databases">
        <title>The Genome Sequence of Butyricicoccus pullicaecorum 1.2.</title>
        <authorList>
            <consortium name="The Broad Institute Genome Sequencing Platform"/>
            <person name="Earl A."/>
            <person name="Ward D."/>
            <person name="Feldgarden M."/>
            <person name="Gevers D."/>
            <person name="Van Immerseel F."/>
            <person name="Eeckhaut V."/>
            <person name="Walker B."/>
            <person name="Young S.K."/>
            <person name="Zeng Q."/>
            <person name="Gargeya S."/>
            <person name="Fitzgerald M."/>
            <person name="Haas B."/>
            <person name="Abouelleil A."/>
            <person name="Alvarado L."/>
            <person name="Arachchi H.M."/>
            <person name="Berlin A.M."/>
            <person name="Chapman S.B."/>
            <person name="Dewar J."/>
            <person name="Goldberg J."/>
            <person name="Griggs A."/>
            <person name="Gujja S."/>
            <person name="Hansen M."/>
            <person name="Howarth C."/>
            <person name="Imamovic A."/>
            <person name="Larimer J."/>
            <person name="McCowan C."/>
            <person name="Murphy C."/>
            <person name="Neiman D."/>
            <person name="Pearson M."/>
            <person name="Priest M."/>
            <person name="Roberts A."/>
            <person name="Saif S."/>
            <person name="Shea T."/>
            <person name="Sisk P."/>
            <person name="Sykes S."/>
            <person name="Wortman J."/>
            <person name="Nusbaum C."/>
            <person name="Birren B."/>
        </authorList>
    </citation>
    <scope>NUCLEOTIDE SEQUENCE [LARGE SCALE GENOMIC DNA]</scope>
    <source>
        <strain evidence="3 4">1.2</strain>
    </source>
</reference>
<dbReference type="eggNOG" id="COG4626">
    <property type="taxonomic scope" value="Bacteria"/>
</dbReference>
<proteinExistence type="predicted"/>
<comment type="caution">
    <text evidence="3">The sequence shown here is derived from an EMBL/GenBank/DDBJ whole genome shotgun (WGS) entry which is preliminary data.</text>
</comment>